<protein>
    <submittedName>
        <fullName evidence="1">Uncharacterized protein</fullName>
    </submittedName>
</protein>
<gene>
    <name evidence="1" type="ORF">LCGC14_0860880</name>
</gene>
<dbReference type="AlphaFoldDB" id="A0A0F9PCG8"/>
<dbReference type="EMBL" id="LAZR01002613">
    <property type="protein sequence ID" value="KKN27784.1"/>
    <property type="molecule type" value="Genomic_DNA"/>
</dbReference>
<name>A0A0F9PCG8_9ZZZZ</name>
<comment type="caution">
    <text evidence="1">The sequence shown here is derived from an EMBL/GenBank/DDBJ whole genome shotgun (WGS) entry which is preliminary data.</text>
</comment>
<sequence>MKTELLFRGVFDKVNSPLKFQKFEEFSGYYIFWVTWRDIIKKDCFKDKRSRPRFTIEITTRGKKFVNQLIETYISIYPFFQILQKFKYFEM</sequence>
<accession>A0A0F9PCG8</accession>
<organism evidence="1">
    <name type="scientific">marine sediment metagenome</name>
    <dbReference type="NCBI Taxonomy" id="412755"/>
    <lineage>
        <taxon>unclassified sequences</taxon>
        <taxon>metagenomes</taxon>
        <taxon>ecological metagenomes</taxon>
    </lineage>
</organism>
<reference evidence="1" key="1">
    <citation type="journal article" date="2015" name="Nature">
        <title>Complex archaea that bridge the gap between prokaryotes and eukaryotes.</title>
        <authorList>
            <person name="Spang A."/>
            <person name="Saw J.H."/>
            <person name="Jorgensen S.L."/>
            <person name="Zaremba-Niedzwiedzka K."/>
            <person name="Martijn J."/>
            <person name="Lind A.E."/>
            <person name="van Eijk R."/>
            <person name="Schleper C."/>
            <person name="Guy L."/>
            <person name="Ettema T.J."/>
        </authorList>
    </citation>
    <scope>NUCLEOTIDE SEQUENCE</scope>
</reference>
<proteinExistence type="predicted"/>
<evidence type="ECO:0000313" key="1">
    <source>
        <dbReference type="EMBL" id="KKN27784.1"/>
    </source>
</evidence>